<organism evidence="2 3">
    <name type="scientific">Youngiibacter fragilis 232.1</name>
    <dbReference type="NCBI Taxonomy" id="994573"/>
    <lineage>
        <taxon>Bacteria</taxon>
        <taxon>Bacillati</taxon>
        <taxon>Bacillota</taxon>
        <taxon>Clostridia</taxon>
        <taxon>Eubacteriales</taxon>
        <taxon>Clostridiaceae</taxon>
        <taxon>Youngiibacter</taxon>
    </lineage>
</organism>
<dbReference type="STRING" id="994573.T472_0219650"/>
<gene>
    <name evidence="2" type="ORF">T472_0219650</name>
</gene>
<evidence type="ECO:0000313" key="3">
    <source>
        <dbReference type="Proteomes" id="UP000017747"/>
    </source>
</evidence>
<accession>V7HY83</accession>
<dbReference type="RefSeq" id="WP_023863801.1">
    <property type="nucleotide sequence ID" value="NZ_AXUN02000238.1"/>
</dbReference>
<dbReference type="GO" id="GO:0008270">
    <property type="term" value="F:zinc ion binding"/>
    <property type="evidence" value="ECO:0007669"/>
    <property type="project" value="InterPro"/>
</dbReference>
<proteinExistence type="predicted"/>
<dbReference type="OrthoDB" id="9811997at2"/>
<evidence type="ECO:0000313" key="2">
    <source>
        <dbReference type="EMBL" id="ETA78935.1"/>
    </source>
</evidence>
<dbReference type="InterPro" id="IPR047693">
    <property type="entry name" value="RNA-guided_IscB-like"/>
</dbReference>
<dbReference type="AlphaFoldDB" id="V7HY83"/>
<dbReference type="InterPro" id="IPR003615">
    <property type="entry name" value="HNH_nuc"/>
</dbReference>
<sequence length="416" mass="48436">MVYVLSKNGNPLMPTSRHGKVKHLLKDGKAKVVRRTPFTIQLLYDSPEYTQPITLGVDSGSKVVGLSATTEKKELFVSEITLRDDIPELLSTRRQNRRTRRNRLRYRMERFLNRTASKKEGWLAPSVKHKVDSHLKVIENVHRILPISRIVIETASFDIQKIRNPEISGTEYQQGEQLGFWNIREYVLWRDNHECQHCHGKSKDRILNVHHKESQKTGGDSPGNLVTLCETCHKSYHAGRIQLKLTPNKSYRDASFMGIMRWYVYNSLKELYPEVSMTYGYITKTNRIMNNIEKTHSADAYCISGNMNAIRSNETYNQAFKRKYNRQIHKANFLKGGKKKLNQSEYEVKGFRLFDHVRYKDEDCFIFGRRTSGYFDLRKLDGSVVHRSASFKELKLLKRQNTILIERKGCNGVLLS</sequence>
<dbReference type="EMBL" id="AXUN02000238">
    <property type="protein sequence ID" value="ETA78935.1"/>
    <property type="molecule type" value="Genomic_DNA"/>
</dbReference>
<keyword evidence="3" id="KW-1185">Reference proteome</keyword>
<dbReference type="GO" id="GO:0004519">
    <property type="term" value="F:endonuclease activity"/>
    <property type="evidence" value="ECO:0007669"/>
    <property type="project" value="InterPro"/>
</dbReference>
<dbReference type="PATRIC" id="fig|994573.3.peg.3741"/>
<reference evidence="2 3" key="1">
    <citation type="journal article" date="2014" name="Genome Announc.">
        <title>Genome Sequence of Youngiibacter fragilis, the Type Strain of the Genus Youngiibacter.</title>
        <authorList>
            <person name="Wawrik C.B."/>
            <person name="Callaghan A.V."/>
            <person name="Stamps B.W."/>
            <person name="Wawrik B."/>
        </authorList>
    </citation>
    <scope>NUCLEOTIDE SEQUENCE [LARGE SCALE GENOMIC DNA]</scope>
    <source>
        <strain evidence="2 3">232.1</strain>
    </source>
</reference>
<comment type="caution">
    <text evidence="2">The sequence shown here is derived from an EMBL/GenBank/DDBJ whole genome shotgun (WGS) entry which is preliminary data.</text>
</comment>
<dbReference type="InterPro" id="IPR002711">
    <property type="entry name" value="HNH"/>
</dbReference>
<name>V7HY83_9CLOT</name>
<dbReference type="SMART" id="SM00507">
    <property type="entry name" value="HNHc"/>
    <property type="match status" value="1"/>
</dbReference>
<evidence type="ECO:0000259" key="1">
    <source>
        <dbReference type="SMART" id="SM00507"/>
    </source>
</evidence>
<dbReference type="Pfam" id="PF14239">
    <property type="entry name" value="RRXRR"/>
    <property type="match status" value="1"/>
</dbReference>
<feature type="domain" description="HNH nuclease" evidence="1">
    <location>
        <begin position="182"/>
        <end position="234"/>
    </location>
</feature>
<dbReference type="CDD" id="cd00085">
    <property type="entry name" value="HNHc"/>
    <property type="match status" value="1"/>
</dbReference>
<dbReference type="Proteomes" id="UP000017747">
    <property type="component" value="Unassembled WGS sequence"/>
</dbReference>
<dbReference type="GO" id="GO:0003676">
    <property type="term" value="F:nucleic acid binding"/>
    <property type="evidence" value="ECO:0007669"/>
    <property type="project" value="InterPro"/>
</dbReference>
<protein>
    <submittedName>
        <fullName evidence="2">Paclitaxel/taxanoid biosynthesis susceptibility protein TS1</fullName>
    </submittedName>
</protein>
<dbReference type="Gene3D" id="1.10.30.50">
    <property type="match status" value="1"/>
</dbReference>
<dbReference type="Pfam" id="PF01844">
    <property type="entry name" value="HNH"/>
    <property type="match status" value="1"/>
</dbReference>
<dbReference type="NCBIfam" id="NF040563">
    <property type="entry name" value="guided_IscB"/>
    <property type="match status" value="1"/>
</dbReference>
<dbReference type="eggNOG" id="COG1403">
    <property type="taxonomic scope" value="Bacteria"/>
</dbReference>
<dbReference type="InterPro" id="IPR025938">
    <property type="entry name" value="RRXRR_dom"/>
</dbReference>